<dbReference type="AlphaFoldDB" id="A0A9D2F5R7"/>
<sequence length="263" mass="29546">MNNFVILSSQDSVAVALQDIPAETVLKTPKGEVTVQAEIKRGHKVALQDINEGENVIKYGFPIGHALSNIAKGQWVHTHNLKTNLNDELTYEYKPQEYDNPYTGQKDQRTFMGYKRANGKVGIRNDLYIIPTVGCINPLLDIAVQQFKVLHPDNGSFDNVILLKHPYGCSQLGDDFEQTRKILVDATLQPNAGGVLLFGLGCENNQMSGMKEELEKKNYDPERVRFLVSQEVDDELEVALNLMEELNGKFKSKLATLTYHLSH</sequence>
<dbReference type="GO" id="GO:0016829">
    <property type="term" value="F:lyase activity"/>
    <property type="evidence" value="ECO:0007669"/>
    <property type="project" value="UniProtKB-KW"/>
</dbReference>
<dbReference type="GO" id="GO:0019698">
    <property type="term" value="P:D-galacturonate catabolic process"/>
    <property type="evidence" value="ECO:0007669"/>
    <property type="project" value="TreeGrafter"/>
</dbReference>
<evidence type="ECO:0000313" key="3">
    <source>
        <dbReference type="EMBL" id="HIZ52581.1"/>
    </source>
</evidence>
<name>A0A9D2F5R7_9ENTE</name>
<feature type="domain" description="SAF" evidence="2">
    <location>
        <begin position="11"/>
        <end position="82"/>
    </location>
</feature>
<dbReference type="InterPro" id="IPR052172">
    <property type="entry name" value="UxaA_altronate/galactarate_dh"/>
</dbReference>
<evidence type="ECO:0000259" key="2">
    <source>
        <dbReference type="SMART" id="SM00858"/>
    </source>
</evidence>
<dbReference type="InterPro" id="IPR013974">
    <property type="entry name" value="SAF"/>
</dbReference>
<dbReference type="Gene3D" id="2.30.130.110">
    <property type="match status" value="1"/>
</dbReference>
<accession>A0A9D2F5R7</accession>
<dbReference type="CDD" id="cd11613">
    <property type="entry name" value="SAF_AH_GD"/>
    <property type="match status" value="1"/>
</dbReference>
<evidence type="ECO:0000256" key="1">
    <source>
        <dbReference type="ARBA" id="ARBA00023239"/>
    </source>
</evidence>
<dbReference type="InterPro" id="IPR044144">
    <property type="entry name" value="SAF_UxaA/GarD"/>
</dbReference>
<dbReference type="Pfam" id="PF04295">
    <property type="entry name" value="GD_AH_second"/>
    <property type="match status" value="1"/>
</dbReference>
<gene>
    <name evidence="3" type="ORF">IAA20_01365</name>
</gene>
<dbReference type="InterPro" id="IPR007392">
    <property type="entry name" value="GD_AH_second"/>
</dbReference>
<dbReference type="PANTHER" id="PTHR30536">
    <property type="entry name" value="ALTRONATE/GALACTARATE DEHYDRATASE"/>
    <property type="match status" value="1"/>
</dbReference>
<comment type="caution">
    <text evidence="3">The sequence shown here is derived from an EMBL/GenBank/DDBJ whole genome shotgun (WGS) entry which is preliminary data.</text>
</comment>
<dbReference type="SMART" id="SM00858">
    <property type="entry name" value="SAF"/>
    <property type="match status" value="1"/>
</dbReference>
<reference evidence="3" key="1">
    <citation type="journal article" date="2021" name="PeerJ">
        <title>Extensive microbial diversity within the chicken gut microbiome revealed by metagenomics and culture.</title>
        <authorList>
            <person name="Gilroy R."/>
            <person name="Ravi A."/>
            <person name="Getino M."/>
            <person name="Pursley I."/>
            <person name="Horton D.L."/>
            <person name="Alikhan N.F."/>
            <person name="Baker D."/>
            <person name="Gharbi K."/>
            <person name="Hall N."/>
            <person name="Watson M."/>
            <person name="Adriaenssens E.M."/>
            <person name="Foster-Nyarko E."/>
            <person name="Jarju S."/>
            <person name="Secka A."/>
            <person name="Antonio M."/>
            <person name="Oren A."/>
            <person name="Chaudhuri R.R."/>
            <person name="La Ragione R."/>
            <person name="Hildebrand F."/>
            <person name="Pallen M.J."/>
        </authorList>
    </citation>
    <scope>NUCLEOTIDE SEQUENCE</scope>
    <source>
        <strain evidence="3">CHK172-16539</strain>
    </source>
</reference>
<dbReference type="Pfam" id="PF08666">
    <property type="entry name" value="SAF"/>
    <property type="match status" value="1"/>
</dbReference>
<organism evidence="3 4">
    <name type="scientific">Candidatus Enterococcus avicola</name>
    <dbReference type="NCBI Taxonomy" id="2838561"/>
    <lineage>
        <taxon>Bacteria</taxon>
        <taxon>Bacillati</taxon>
        <taxon>Bacillota</taxon>
        <taxon>Bacilli</taxon>
        <taxon>Lactobacillales</taxon>
        <taxon>Enterococcaceae</taxon>
        <taxon>Enterococcus</taxon>
    </lineage>
</organism>
<keyword evidence="1" id="KW-0456">Lyase</keyword>
<reference evidence="3" key="2">
    <citation type="submission" date="2021-04" db="EMBL/GenBank/DDBJ databases">
        <authorList>
            <person name="Gilroy R."/>
        </authorList>
    </citation>
    <scope>NUCLEOTIDE SEQUENCE</scope>
    <source>
        <strain evidence="3">CHK172-16539</strain>
    </source>
</reference>
<protein>
    <submittedName>
        <fullName evidence="3">Altronate dehydratase family protein</fullName>
    </submittedName>
</protein>
<dbReference type="Proteomes" id="UP000824063">
    <property type="component" value="Unassembled WGS sequence"/>
</dbReference>
<proteinExistence type="predicted"/>
<evidence type="ECO:0000313" key="4">
    <source>
        <dbReference type="Proteomes" id="UP000824063"/>
    </source>
</evidence>
<dbReference type="PANTHER" id="PTHR30536:SF5">
    <property type="entry name" value="ALTRONATE DEHYDRATASE"/>
    <property type="match status" value="1"/>
</dbReference>
<dbReference type="EMBL" id="DXBN01000031">
    <property type="protein sequence ID" value="HIZ52581.1"/>
    <property type="molecule type" value="Genomic_DNA"/>
</dbReference>